<accession>A0A2T2WVL4</accession>
<dbReference type="SMART" id="SM00534">
    <property type="entry name" value="MUTSac"/>
    <property type="match status" value="1"/>
</dbReference>
<organism evidence="5 6">
    <name type="scientific">Sulfobacillus benefaciens</name>
    <dbReference type="NCBI Taxonomy" id="453960"/>
    <lineage>
        <taxon>Bacteria</taxon>
        <taxon>Bacillati</taxon>
        <taxon>Bacillota</taxon>
        <taxon>Clostridia</taxon>
        <taxon>Eubacteriales</taxon>
        <taxon>Clostridiales Family XVII. Incertae Sedis</taxon>
        <taxon>Sulfobacillus</taxon>
    </lineage>
</organism>
<keyword evidence="1" id="KW-0547">Nucleotide-binding</keyword>
<dbReference type="InterPro" id="IPR000432">
    <property type="entry name" value="DNA_mismatch_repair_MutS_C"/>
</dbReference>
<feature type="domain" description="DNA mismatch repair proteins mutS family" evidence="4">
    <location>
        <begin position="330"/>
        <end position="503"/>
    </location>
</feature>
<dbReference type="Gene3D" id="3.40.50.300">
    <property type="entry name" value="P-loop containing nucleotide triphosphate hydrolases"/>
    <property type="match status" value="1"/>
</dbReference>
<gene>
    <name evidence="5" type="ORF">C7B43_14350</name>
</gene>
<dbReference type="SUPFAM" id="SSF52540">
    <property type="entry name" value="P-loop containing nucleoside triphosphate hydrolases"/>
    <property type="match status" value="1"/>
</dbReference>
<protein>
    <submittedName>
        <fullName evidence="5">DNA mismatch repair protein MutS</fullName>
    </submittedName>
</protein>
<dbReference type="GO" id="GO:0005829">
    <property type="term" value="C:cytosol"/>
    <property type="evidence" value="ECO:0007669"/>
    <property type="project" value="TreeGrafter"/>
</dbReference>
<dbReference type="EMBL" id="PXYT01000038">
    <property type="protein sequence ID" value="PSR26281.1"/>
    <property type="molecule type" value="Genomic_DNA"/>
</dbReference>
<dbReference type="GO" id="GO:0140664">
    <property type="term" value="F:ATP-dependent DNA damage sensor activity"/>
    <property type="evidence" value="ECO:0007669"/>
    <property type="project" value="InterPro"/>
</dbReference>
<dbReference type="Pfam" id="PF00488">
    <property type="entry name" value="MutS_V"/>
    <property type="match status" value="1"/>
</dbReference>
<evidence type="ECO:0000256" key="3">
    <source>
        <dbReference type="ARBA" id="ARBA00023125"/>
    </source>
</evidence>
<name>A0A2T2WVL4_9FIRM</name>
<evidence type="ECO:0000313" key="6">
    <source>
        <dbReference type="Proteomes" id="UP000242699"/>
    </source>
</evidence>
<evidence type="ECO:0000256" key="1">
    <source>
        <dbReference type="ARBA" id="ARBA00022741"/>
    </source>
</evidence>
<dbReference type="InterPro" id="IPR045076">
    <property type="entry name" value="MutS"/>
</dbReference>
<dbReference type="Proteomes" id="UP000242699">
    <property type="component" value="Unassembled WGS sequence"/>
</dbReference>
<comment type="caution">
    <text evidence="5">The sequence shown here is derived from an EMBL/GenBank/DDBJ whole genome shotgun (WGS) entry which is preliminary data.</text>
</comment>
<evidence type="ECO:0000259" key="4">
    <source>
        <dbReference type="SMART" id="SM00534"/>
    </source>
</evidence>
<proteinExistence type="predicted"/>
<dbReference type="GO" id="GO:0005524">
    <property type="term" value="F:ATP binding"/>
    <property type="evidence" value="ECO:0007669"/>
    <property type="project" value="UniProtKB-KW"/>
</dbReference>
<dbReference type="AlphaFoldDB" id="A0A2T2WVL4"/>
<dbReference type="PANTHER" id="PTHR11361:SF34">
    <property type="entry name" value="DNA MISMATCH REPAIR PROTEIN MSH1, MITOCHONDRIAL"/>
    <property type="match status" value="1"/>
</dbReference>
<dbReference type="PANTHER" id="PTHR11361">
    <property type="entry name" value="DNA MISMATCH REPAIR PROTEIN MUTS FAMILY MEMBER"/>
    <property type="match status" value="1"/>
</dbReference>
<evidence type="ECO:0000256" key="2">
    <source>
        <dbReference type="ARBA" id="ARBA00022840"/>
    </source>
</evidence>
<reference evidence="5 6" key="1">
    <citation type="journal article" date="2014" name="BMC Genomics">
        <title>Comparison of environmental and isolate Sulfobacillus genomes reveals diverse carbon, sulfur, nitrogen, and hydrogen metabolisms.</title>
        <authorList>
            <person name="Justice N.B."/>
            <person name="Norman A."/>
            <person name="Brown C.T."/>
            <person name="Singh A."/>
            <person name="Thomas B.C."/>
            <person name="Banfield J.F."/>
        </authorList>
    </citation>
    <scope>NUCLEOTIDE SEQUENCE [LARGE SCALE GENOMIC DNA]</scope>
    <source>
        <strain evidence="5">AMDSBA1</strain>
    </source>
</reference>
<dbReference type="GO" id="GO:0006298">
    <property type="term" value="P:mismatch repair"/>
    <property type="evidence" value="ECO:0007669"/>
    <property type="project" value="InterPro"/>
</dbReference>
<keyword evidence="2" id="KW-0067">ATP-binding</keyword>
<dbReference type="InterPro" id="IPR027417">
    <property type="entry name" value="P-loop_NTPase"/>
</dbReference>
<dbReference type="GO" id="GO:0030983">
    <property type="term" value="F:mismatched DNA binding"/>
    <property type="evidence" value="ECO:0007669"/>
    <property type="project" value="InterPro"/>
</dbReference>
<sequence>MSLFSILYPENYDRPASDPLQAPEFFSDLNLDQITQAITDRKASYHLNSVFYTPLNEVDPVRYRQEIMRDLENPELAGVFRSFAQSMRAMRERLAQLDKMYYPYQQKAWFLDAVELYGDAVVKLLQDLTSCQFTARGLALFQQYLDGYVGSDSFRALRSDTHRMKQELARVRYSLRIKGNRVDVRPYHEEPDYSQEVRQTFEKFSQGAVKSYLVRFPQGPDMNQLEGRILERVAQLFPDVFGNVDRYCVNHADYMDETLAVFDREIQFYLATLEFIEPLKQAGLPFCYPHLSSSRKAVSVQEAFDLALASKLTQEQASVVCNDVLLKDSERILVVTGPNQGGKTTFSRMVGQLHYLARLGCPVPGHSARLFLCDKILTHFEKEENTASLRGKLQDDLIRIKDIMSEATGDSLIILNEIFTSTSLKDASFLSYKILQQILERDALCVWVTFIDELASFNDKTVSVVGSVVPEQPALRTYKLVRKPADGLAYALAIAEKHRVTYRWLKERII</sequence>
<keyword evidence="3" id="KW-0238">DNA-binding</keyword>
<evidence type="ECO:0000313" key="5">
    <source>
        <dbReference type="EMBL" id="PSR26281.1"/>
    </source>
</evidence>